<name>A0ABS7UN36_9BACI</name>
<feature type="transmembrane region" description="Helical" evidence="1">
    <location>
        <begin position="12"/>
        <end position="33"/>
    </location>
</feature>
<sequence>MKNCKGFALAETIAAFSMWSIIVTILIPQLVLLTQERINTQQSTNAYKILYEKTQQVILDEKPMFDEEIVHENVTYMIIWEEENDYTKACLQWTNLYKKEESICFLLSE</sequence>
<protein>
    <recommendedName>
        <fullName evidence="4">Type II secretion system protein</fullName>
    </recommendedName>
</protein>
<reference evidence="2" key="1">
    <citation type="submission" date="2024-05" db="EMBL/GenBank/DDBJ databases">
        <title>Metabacillus sp. nov., isolated from the rhizosphere soil of tomato plants.</title>
        <authorList>
            <person name="Ma R."/>
        </authorList>
    </citation>
    <scope>NUCLEOTIDE SEQUENCE</scope>
    <source>
        <strain evidence="2">DBTR6</strain>
    </source>
</reference>
<organism evidence="2 3">
    <name type="scientific">Metabacillus rhizolycopersici</name>
    <dbReference type="NCBI Taxonomy" id="2875709"/>
    <lineage>
        <taxon>Bacteria</taxon>
        <taxon>Bacillati</taxon>
        <taxon>Bacillota</taxon>
        <taxon>Bacilli</taxon>
        <taxon>Bacillales</taxon>
        <taxon>Bacillaceae</taxon>
        <taxon>Metabacillus</taxon>
    </lineage>
</organism>
<keyword evidence="1" id="KW-0812">Transmembrane</keyword>
<accession>A0ABS7UN36</accession>
<keyword evidence="1" id="KW-1133">Transmembrane helix</keyword>
<dbReference type="Proteomes" id="UP001165287">
    <property type="component" value="Unassembled WGS sequence"/>
</dbReference>
<dbReference type="EMBL" id="JAIQUM010000008">
    <property type="protein sequence ID" value="MBZ5749722.1"/>
    <property type="molecule type" value="Genomic_DNA"/>
</dbReference>
<keyword evidence="3" id="KW-1185">Reference proteome</keyword>
<dbReference type="RefSeq" id="WP_224137609.1">
    <property type="nucleotide sequence ID" value="NZ_JAIQUM010000008.1"/>
</dbReference>
<evidence type="ECO:0000313" key="3">
    <source>
        <dbReference type="Proteomes" id="UP001165287"/>
    </source>
</evidence>
<evidence type="ECO:0000313" key="2">
    <source>
        <dbReference type="EMBL" id="MBZ5749722.1"/>
    </source>
</evidence>
<dbReference type="NCBIfam" id="NF041013">
    <property type="entry name" value="T4P_ComGE"/>
    <property type="match status" value="1"/>
</dbReference>
<evidence type="ECO:0000256" key="1">
    <source>
        <dbReference type="SAM" id="Phobius"/>
    </source>
</evidence>
<dbReference type="InterPro" id="IPR053468">
    <property type="entry name" value="ComGE-like"/>
</dbReference>
<comment type="caution">
    <text evidence="2">The sequence shown here is derived from an EMBL/GenBank/DDBJ whole genome shotgun (WGS) entry which is preliminary data.</text>
</comment>
<gene>
    <name evidence="2" type="ORF">K9V48_05595</name>
</gene>
<proteinExistence type="predicted"/>
<keyword evidence="1" id="KW-0472">Membrane</keyword>
<evidence type="ECO:0008006" key="4">
    <source>
        <dbReference type="Google" id="ProtNLM"/>
    </source>
</evidence>